<keyword evidence="2" id="KW-1185">Reference proteome</keyword>
<dbReference type="EMBL" id="RCCJ01000001">
    <property type="protein sequence ID" value="RLJ69791.1"/>
    <property type="molecule type" value="Genomic_DNA"/>
</dbReference>
<dbReference type="Proteomes" id="UP000267841">
    <property type="component" value="Unassembled WGS sequence"/>
</dbReference>
<evidence type="ECO:0000313" key="1">
    <source>
        <dbReference type="EMBL" id="RLJ69791.1"/>
    </source>
</evidence>
<dbReference type="OrthoDB" id="9878076at2"/>
<comment type="caution">
    <text evidence="1">The sequence shown here is derived from an EMBL/GenBank/DDBJ whole genome shotgun (WGS) entry which is preliminary data.</text>
</comment>
<accession>A0A497XNF7</accession>
<name>A0A497XNF7_9AQUI</name>
<proteinExistence type="predicted"/>
<reference evidence="1 2" key="1">
    <citation type="submission" date="2018-10" db="EMBL/GenBank/DDBJ databases">
        <title>Genomic Encyclopedia of Archaeal and Bacterial Type Strains, Phase II (KMG-II): from individual species to whole genera.</title>
        <authorList>
            <person name="Goeker M."/>
        </authorList>
    </citation>
    <scope>NUCLEOTIDE SEQUENCE [LARGE SCALE GENOMIC DNA]</scope>
    <source>
        <strain evidence="1 2">DSM 16510</strain>
    </source>
</reference>
<gene>
    <name evidence="1" type="ORF">BCF55_0047</name>
</gene>
<evidence type="ECO:0000313" key="2">
    <source>
        <dbReference type="Proteomes" id="UP000267841"/>
    </source>
</evidence>
<protein>
    <submittedName>
        <fullName evidence="1">Uncharacterized protein</fullName>
    </submittedName>
</protein>
<dbReference type="AlphaFoldDB" id="A0A497XNF7"/>
<organism evidence="1 2">
    <name type="scientific">Hydrogenivirga caldilitoris</name>
    <dbReference type="NCBI Taxonomy" id="246264"/>
    <lineage>
        <taxon>Bacteria</taxon>
        <taxon>Pseudomonadati</taxon>
        <taxon>Aquificota</taxon>
        <taxon>Aquificia</taxon>
        <taxon>Aquificales</taxon>
        <taxon>Aquificaceae</taxon>
        <taxon>Hydrogenivirga</taxon>
    </lineage>
</organism>
<dbReference type="RefSeq" id="WP_121008633.1">
    <property type="nucleotide sequence ID" value="NZ_RCCJ01000001.1"/>
</dbReference>
<sequence length="93" mass="10657">MVPTQEVIREAYFQLSILSSTSLEVEALRELNYKVRKVAERLIALSKGREDVLHKAVDLYTRLGENYELINIDPELAAKTLEEAIRELEKLIG</sequence>